<dbReference type="AlphaFoldDB" id="A0A3N4IGH2"/>
<gene>
    <name evidence="2" type="ORF">BJ508DRAFT_359306</name>
</gene>
<reference evidence="2 3" key="1">
    <citation type="journal article" date="2018" name="Nat. Ecol. Evol.">
        <title>Pezizomycetes genomes reveal the molecular basis of ectomycorrhizal truffle lifestyle.</title>
        <authorList>
            <person name="Murat C."/>
            <person name="Payen T."/>
            <person name="Noel B."/>
            <person name="Kuo A."/>
            <person name="Morin E."/>
            <person name="Chen J."/>
            <person name="Kohler A."/>
            <person name="Krizsan K."/>
            <person name="Balestrini R."/>
            <person name="Da Silva C."/>
            <person name="Montanini B."/>
            <person name="Hainaut M."/>
            <person name="Levati E."/>
            <person name="Barry K.W."/>
            <person name="Belfiori B."/>
            <person name="Cichocki N."/>
            <person name="Clum A."/>
            <person name="Dockter R.B."/>
            <person name="Fauchery L."/>
            <person name="Guy J."/>
            <person name="Iotti M."/>
            <person name="Le Tacon F."/>
            <person name="Lindquist E.A."/>
            <person name="Lipzen A."/>
            <person name="Malagnac F."/>
            <person name="Mello A."/>
            <person name="Molinier V."/>
            <person name="Miyauchi S."/>
            <person name="Poulain J."/>
            <person name="Riccioni C."/>
            <person name="Rubini A."/>
            <person name="Sitrit Y."/>
            <person name="Splivallo R."/>
            <person name="Traeger S."/>
            <person name="Wang M."/>
            <person name="Zifcakova L."/>
            <person name="Wipf D."/>
            <person name="Zambonelli A."/>
            <person name="Paolocci F."/>
            <person name="Nowrousian M."/>
            <person name="Ottonello S."/>
            <person name="Baldrian P."/>
            <person name="Spatafora J.W."/>
            <person name="Henrissat B."/>
            <person name="Nagy L.G."/>
            <person name="Aury J.M."/>
            <person name="Wincker P."/>
            <person name="Grigoriev I.V."/>
            <person name="Bonfante P."/>
            <person name="Martin F.M."/>
        </authorList>
    </citation>
    <scope>NUCLEOTIDE SEQUENCE [LARGE SCALE GENOMIC DNA]</scope>
    <source>
        <strain evidence="2 3">RN42</strain>
    </source>
</reference>
<protein>
    <recommendedName>
        <fullName evidence="4">Trypsin-like serine protease</fullName>
    </recommendedName>
</protein>
<feature type="region of interest" description="Disordered" evidence="1">
    <location>
        <begin position="1"/>
        <end position="56"/>
    </location>
</feature>
<dbReference type="EMBL" id="ML119656">
    <property type="protein sequence ID" value="RPA84919.1"/>
    <property type="molecule type" value="Genomic_DNA"/>
</dbReference>
<dbReference type="InterPro" id="IPR043504">
    <property type="entry name" value="Peptidase_S1_PA_chymotrypsin"/>
</dbReference>
<dbReference type="SUPFAM" id="SSF50494">
    <property type="entry name" value="Trypsin-like serine proteases"/>
    <property type="match status" value="1"/>
</dbReference>
<name>A0A3N4IGH2_ASCIM</name>
<accession>A0A3N4IGH2</accession>
<evidence type="ECO:0000313" key="2">
    <source>
        <dbReference type="EMBL" id="RPA84919.1"/>
    </source>
</evidence>
<keyword evidence="3" id="KW-1185">Reference proteome</keyword>
<dbReference type="Gene3D" id="2.40.10.10">
    <property type="entry name" value="Trypsin-like serine proteases"/>
    <property type="match status" value="1"/>
</dbReference>
<evidence type="ECO:0000256" key="1">
    <source>
        <dbReference type="SAM" id="MobiDB-lite"/>
    </source>
</evidence>
<dbReference type="Proteomes" id="UP000275078">
    <property type="component" value="Unassembled WGS sequence"/>
</dbReference>
<feature type="compositionally biased region" description="Polar residues" evidence="1">
    <location>
        <begin position="42"/>
        <end position="56"/>
    </location>
</feature>
<dbReference type="InterPro" id="IPR009003">
    <property type="entry name" value="Peptidase_S1_PA"/>
</dbReference>
<organism evidence="2 3">
    <name type="scientific">Ascobolus immersus RN42</name>
    <dbReference type="NCBI Taxonomy" id="1160509"/>
    <lineage>
        <taxon>Eukaryota</taxon>
        <taxon>Fungi</taxon>
        <taxon>Dikarya</taxon>
        <taxon>Ascomycota</taxon>
        <taxon>Pezizomycotina</taxon>
        <taxon>Pezizomycetes</taxon>
        <taxon>Pezizales</taxon>
        <taxon>Ascobolaceae</taxon>
        <taxon>Ascobolus</taxon>
    </lineage>
</organism>
<proteinExistence type="predicted"/>
<evidence type="ECO:0008006" key="4">
    <source>
        <dbReference type="Google" id="ProtNLM"/>
    </source>
</evidence>
<sequence>MQKIKSFFGWGIPPQPEQHSSTNPPPPDDTSSQQEEEHFRFSPQTRHQQPISHSFSRSRNRLDIDIYDADNDSGSSFVAMNEVLLLDKSGGTDTTGHVLLKENLVYAYDSCPAHLQPMLERSVRLVAIFQDADGAESLMQASGTEVERDTILTVSHLFANLSIYGTKLLRIQGVRGAGVHEEDEFWMASHGTRYRLVARSYIVDLAVLQIAQPSQLSNVGWTPMQFEQFDGFGRMYLVGACADVSYKRGTAFYDKDCIPSNHEYKKRKKELRPRELVVVVCAGRVNRGRVEYDGSSLGGMSGGGVYDGKGRYIGTHTGGPPDGRINYSSKNGGISIADPRAKMFLRQHMLPIVPADSNIAKFLK</sequence>
<evidence type="ECO:0000313" key="3">
    <source>
        <dbReference type="Proteomes" id="UP000275078"/>
    </source>
</evidence>